<dbReference type="SUPFAM" id="SSF47027">
    <property type="entry name" value="Acyl-CoA binding protein"/>
    <property type="match status" value="1"/>
</dbReference>
<keyword evidence="6" id="KW-0638">Presynaptic neurotoxin</keyword>
<dbReference type="EMBL" id="MNPL01025491">
    <property type="protein sequence ID" value="OQR68272.1"/>
    <property type="molecule type" value="Genomic_DNA"/>
</dbReference>
<dbReference type="Gene3D" id="1.25.40.20">
    <property type="entry name" value="Ankyrin repeat-containing domain"/>
    <property type="match status" value="1"/>
</dbReference>
<feature type="region of interest" description="Disordered" evidence="11">
    <location>
        <begin position="1"/>
        <end position="30"/>
    </location>
</feature>
<dbReference type="SUPFAM" id="SSF48403">
    <property type="entry name" value="Ankyrin repeat"/>
    <property type="match status" value="1"/>
</dbReference>
<comment type="caution">
    <text evidence="13">The sequence shown here is derived from an EMBL/GenBank/DDBJ whole genome shotgun (WGS) entry which is preliminary data.</text>
</comment>
<evidence type="ECO:0000256" key="2">
    <source>
        <dbReference type="ARBA" id="ARBA00018419"/>
    </source>
</evidence>
<keyword evidence="6" id="KW-0528">Neurotoxin</keyword>
<evidence type="ECO:0000256" key="8">
    <source>
        <dbReference type="ARBA" id="ARBA00023121"/>
    </source>
</evidence>
<dbReference type="PROSITE" id="PS51228">
    <property type="entry name" value="ACB_2"/>
    <property type="match status" value="1"/>
</dbReference>
<dbReference type="PRINTS" id="PR00689">
    <property type="entry name" value="ACOABINDINGP"/>
</dbReference>
<keyword evidence="6" id="KW-0800">Toxin</keyword>
<dbReference type="InterPro" id="IPR035984">
    <property type="entry name" value="Acyl-CoA-binding_sf"/>
</dbReference>
<dbReference type="GO" id="GO:0044231">
    <property type="term" value="C:host cell presynaptic membrane"/>
    <property type="evidence" value="ECO:0007669"/>
    <property type="project" value="UniProtKB-KW"/>
</dbReference>
<dbReference type="Gene3D" id="1.20.80.10">
    <property type="match status" value="1"/>
</dbReference>
<dbReference type="GO" id="GO:0006887">
    <property type="term" value="P:exocytosis"/>
    <property type="evidence" value="ECO:0007669"/>
    <property type="project" value="UniProtKB-KW"/>
</dbReference>
<reference evidence="13 14" key="1">
    <citation type="journal article" date="2017" name="Gigascience">
        <title>Draft genome of the honey bee ectoparasitic mite, Tropilaelaps mercedesae, is shaped by the parasitic life history.</title>
        <authorList>
            <person name="Dong X."/>
            <person name="Armstrong S.D."/>
            <person name="Xia D."/>
            <person name="Makepeace B.L."/>
            <person name="Darby A.C."/>
            <person name="Kadowaki T."/>
        </authorList>
    </citation>
    <scope>NUCLEOTIDE SEQUENCE [LARGE SCALE GENOMIC DNA]</scope>
    <source>
        <strain evidence="13">Wuxi-XJTLU</strain>
    </source>
</reference>
<dbReference type="Proteomes" id="UP000192247">
    <property type="component" value="Unassembled WGS sequence"/>
</dbReference>
<keyword evidence="8" id="KW-0446">Lipid-binding</keyword>
<evidence type="ECO:0000259" key="12">
    <source>
        <dbReference type="PROSITE" id="PS51228"/>
    </source>
</evidence>
<dbReference type="OrthoDB" id="10254927at2759"/>
<dbReference type="GO" id="GO:0044218">
    <property type="term" value="C:other organism cell membrane"/>
    <property type="evidence" value="ECO:0007669"/>
    <property type="project" value="UniProtKB-KW"/>
</dbReference>
<dbReference type="FunCoup" id="A0A1V9X4T0">
    <property type="interactions" value="895"/>
</dbReference>
<evidence type="ECO:0000256" key="10">
    <source>
        <dbReference type="PROSITE-ProRule" id="PRU00023"/>
    </source>
</evidence>
<keyword evidence="9" id="KW-1053">Target membrane</keyword>
<evidence type="ECO:0000256" key="9">
    <source>
        <dbReference type="ARBA" id="ARBA00023298"/>
    </source>
</evidence>
<accession>A0A1V9X4T0</accession>
<feature type="domain" description="ACB" evidence="12">
    <location>
        <begin position="40"/>
        <end position="126"/>
    </location>
</feature>
<dbReference type="Pfam" id="PF12796">
    <property type="entry name" value="Ank_2"/>
    <property type="match status" value="1"/>
</dbReference>
<dbReference type="PROSITE" id="PS50297">
    <property type="entry name" value="ANK_REP_REGION"/>
    <property type="match status" value="2"/>
</dbReference>
<dbReference type="InterPro" id="IPR002110">
    <property type="entry name" value="Ankyrin_rpt"/>
</dbReference>
<keyword evidence="7 10" id="KW-0040">ANK repeat</keyword>
<evidence type="ECO:0000256" key="3">
    <source>
        <dbReference type="ARBA" id="ARBA00022483"/>
    </source>
</evidence>
<feature type="compositionally biased region" description="Basic and acidic residues" evidence="11">
    <location>
        <begin position="1"/>
        <end position="17"/>
    </location>
</feature>
<keyword evidence="5" id="KW-0677">Repeat</keyword>
<dbReference type="InterPro" id="IPR036770">
    <property type="entry name" value="Ankyrin_rpt-contain_sf"/>
</dbReference>
<dbReference type="InterPro" id="IPR000582">
    <property type="entry name" value="Acyl-CoA-binding_protein"/>
</dbReference>
<comment type="subcellular location">
    <subcellularLocation>
        <location evidence="1">Target cell membrane</location>
    </subcellularLocation>
</comment>
<organism evidence="13 14">
    <name type="scientific">Tropilaelaps mercedesae</name>
    <dbReference type="NCBI Taxonomy" id="418985"/>
    <lineage>
        <taxon>Eukaryota</taxon>
        <taxon>Metazoa</taxon>
        <taxon>Ecdysozoa</taxon>
        <taxon>Arthropoda</taxon>
        <taxon>Chelicerata</taxon>
        <taxon>Arachnida</taxon>
        <taxon>Acari</taxon>
        <taxon>Parasitiformes</taxon>
        <taxon>Mesostigmata</taxon>
        <taxon>Gamasina</taxon>
        <taxon>Dermanyssoidea</taxon>
        <taxon>Laelapidae</taxon>
        <taxon>Tropilaelaps</taxon>
    </lineage>
</organism>
<evidence type="ECO:0000256" key="4">
    <source>
        <dbReference type="ARBA" id="ARBA00022537"/>
    </source>
</evidence>
<dbReference type="PRINTS" id="PR01415">
    <property type="entry name" value="ANKYRIN"/>
</dbReference>
<protein>
    <recommendedName>
        <fullName evidence="2">Acyl-CoA-binding domain-containing protein 6</fullName>
    </recommendedName>
</protein>
<keyword evidence="4" id="KW-1052">Target cell membrane</keyword>
<name>A0A1V9X4T0_9ACAR</name>
<dbReference type="Pfam" id="PF00887">
    <property type="entry name" value="ACBP"/>
    <property type="match status" value="1"/>
</dbReference>
<proteinExistence type="predicted"/>
<dbReference type="PANTHER" id="PTHR24119">
    <property type="entry name" value="ACYL-COA-BINDING DOMAIN-CONTAINING PROTEIN 6"/>
    <property type="match status" value="1"/>
</dbReference>
<keyword evidence="9" id="KW-0472">Membrane</keyword>
<evidence type="ECO:0000256" key="6">
    <source>
        <dbReference type="ARBA" id="ARBA00023028"/>
    </source>
</evidence>
<evidence type="ECO:0000256" key="5">
    <source>
        <dbReference type="ARBA" id="ARBA00022737"/>
    </source>
</evidence>
<dbReference type="GO" id="GO:0000062">
    <property type="term" value="F:fatty-acyl-CoA binding"/>
    <property type="evidence" value="ECO:0007669"/>
    <property type="project" value="InterPro"/>
</dbReference>
<feature type="repeat" description="ANK" evidence="10">
    <location>
        <begin position="225"/>
        <end position="257"/>
    </location>
</feature>
<sequence length="278" mass="30624">MSPLADDSRRVLEERGGRVGPPPNDISRDMEDDDIVLSDLEVNFNRAASHVVSLASKLDSADLLELYARYKQATEGPCNTDRPSGWFDVKGRQKWDAWKALGDKKKESAMKEYVYAVEKLDPKFDKIPQRGEKESNIGGVSFGISVSTLLNQEAGIEDGMKTVFDWAKEGNVDEVTKSLLPPVKALPTDEDGLTPLHWACDRGHLLLVEALLQRFSNEINVKDASQQTPLHYACSCGHSEVVALLIANGADPILKDEDGVDCVEDVENILKTLKEASS</sequence>
<dbReference type="InParanoid" id="A0A1V9X4T0"/>
<dbReference type="PANTHER" id="PTHR24119:SF0">
    <property type="entry name" value="ACYL-COA-BINDING DOMAIN-CONTAINING PROTEIN 6"/>
    <property type="match status" value="1"/>
</dbReference>
<keyword evidence="3" id="KW-0268">Exocytosis</keyword>
<dbReference type="AlphaFoldDB" id="A0A1V9X4T0"/>
<dbReference type="STRING" id="418985.A0A1V9X4T0"/>
<evidence type="ECO:0000313" key="13">
    <source>
        <dbReference type="EMBL" id="OQR68272.1"/>
    </source>
</evidence>
<gene>
    <name evidence="13" type="ORF">BIW11_02048</name>
</gene>
<dbReference type="InterPro" id="IPR014352">
    <property type="entry name" value="FERM/acyl-CoA-bd_prot_sf"/>
</dbReference>
<keyword evidence="14" id="KW-1185">Reference proteome</keyword>
<evidence type="ECO:0000313" key="14">
    <source>
        <dbReference type="Proteomes" id="UP000192247"/>
    </source>
</evidence>
<evidence type="ECO:0000256" key="7">
    <source>
        <dbReference type="ARBA" id="ARBA00023043"/>
    </source>
</evidence>
<feature type="repeat" description="ANK" evidence="10">
    <location>
        <begin position="191"/>
        <end position="224"/>
    </location>
</feature>
<evidence type="ECO:0000256" key="11">
    <source>
        <dbReference type="SAM" id="MobiDB-lite"/>
    </source>
</evidence>
<dbReference type="SMART" id="SM00248">
    <property type="entry name" value="ANK"/>
    <property type="match status" value="2"/>
</dbReference>
<evidence type="ECO:0000256" key="1">
    <source>
        <dbReference type="ARBA" id="ARBA00004175"/>
    </source>
</evidence>
<dbReference type="PROSITE" id="PS50088">
    <property type="entry name" value="ANK_REPEAT"/>
    <property type="match status" value="2"/>
</dbReference>